<keyword evidence="1" id="KW-0472">Membrane</keyword>
<evidence type="ECO:0000256" key="1">
    <source>
        <dbReference type="SAM" id="Phobius"/>
    </source>
</evidence>
<name>A0A8K0GQE1_9ROSA</name>
<dbReference type="AlphaFoldDB" id="A0A8K0GQE1"/>
<keyword evidence="2" id="KW-0732">Signal</keyword>
<evidence type="ECO:0000313" key="3">
    <source>
        <dbReference type="EMBL" id="KAF3433511.1"/>
    </source>
</evidence>
<accession>A0A8K0GQE1</accession>
<feature type="signal peptide" evidence="2">
    <location>
        <begin position="1"/>
        <end position="18"/>
    </location>
</feature>
<proteinExistence type="predicted"/>
<organism evidence="3 4">
    <name type="scientific">Rhamnella rubrinervis</name>
    <dbReference type="NCBI Taxonomy" id="2594499"/>
    <lineage>
        <taxon>Eukaryota</taxon>
        <taxon>Viridiplantae</taxon>
        <taxon>Streptophyta</taxon>
        <taxon>Embryophyta</taxon>
        <taxon>Tracheophyta</taxon>
        <taxon>Spermatophyta</taxon>
        <taxon>Magnoliopsida</taxon>
        <taxon>eudicotyledons</taxon>
        <taxon>Gunneridae</taxon>
        <taxon>Pentapetalae</taxon>
        <taxon>rosids</taxon>
        <taxon>fabids</taxon>
        <taxon>Rosales</taxon>
        <taxon>Rhamnaceae</taxon>
        <taxon>rhamnoid group</taxon>
        <taxon>Rhamneae</taxon>
        <taxon>Rhamnella</taxon>
    </lineage>
</organism>
<reference evidence="3" key="1">
    <citation type="submission" date="2020-03" db="EMBL/GenBank/DDBJ databases">
        <title>A high-quality chromosome-level genome assembly of a woody plant with both climbing and erect habits, Rhamnella rubrinervis.</title>
        <authorList>
            <person name="Lu Z."/>
            <person name="Yang Y."/>
            <person name="Zhu X."/>
            <person name="Sun Y."/>
        </authorList>
    </citation>
    <scope>NUCLEOTIDE SEQUENCE</scope>
    <source>
        <strain evidence="3">BYM</strain>
        <tissue evidence="3">Leaf</tissue>
    </source>
</reference>
<keyword evidence="1" id="KW-0812">Transmembrane</keyword>
<gene>
    <name evidence="3" type="ORF">FNV43_RR24613</name>
</gene>
<feature type="chain" id="PRO_5035426585" evidence="2">
    <location>
        <begin position="19"/>
        <end position="104"/>
    </location>
</feature>
<sequence length="104" mass="11167">MVHFGVHSLGALLGCTLGGAPFCCTNEVHFLGALKCLRVLLGCTLCVLYWGALFGRPIGYIGEVVDLDFSSSSPQNLSFHHALSSLAPQHLHTYRRHTSISGSP</sequence>
<dbReference type="Proteomes" id="UP000796880">
    <property type="component" value="Unassembled WGS sequence"/>
</dbReference>
<comment type="caution">
    <text evidence="3">The sequence shown here is derived from an EMBL/GenBank/DDBJ whole genome shotgun (WGS) entry which is preliminary data.</text>
</comment>
<keyword evidence="4" id="KW-1185">Reference proteome</keyword>
<evidence type="ECO:0000313" key="4">
    <source>
        <dbReference type="Proteomes" id="UP000796880"/>
    </source>
</evidence>
<dbReference type="EMBL" id="VOIH02000011">
    <property type="protein sequence ID" value="KAF3433511.1"/>
    <property type="molecule type" value="Genomic_DNA"/>
</dbReference>
<evidence type="ECO:0000256" key="2">
    <source>
        <dbReference type="SAM" id="SignalP"/>
    </source>
</evidence>
<protein>
    <submittedName>
        <fullName evidence="3">Uncharacterized protein</fullName>
    </submittedName>
</protein>
<feature type="transmembrane region" description="Helical" evidence="1">
    <location>
        <begin position="29"/>
        <end position="50"/>
    </location>
</feature>
<keyword evidence="1" id="KW-1133">Transmembrane helix</keyword>